<dbReference type="HOGENOM" id="CLU_020844_4_1_5"/>
<dbReference type="GO" id="GO:0004084">
    <property type="term" value="F:branched-chain-amino-acid transaminase activity"/>
    <property type="evidence" value="ECO:0007669"/>
    <property type="project" value="UniProtKB-EC"/>
</dbReference>
<dbReference type="CDD" id="cd01558">
    <property type="entry name" value="D-AAT_like"/>
    <property type="match status" value="1"/>
</dbReference>
<dbReference type="OrthoDB" id="9805628at2"/>
<comment type="cofactor">
    <cofactor evidence="1">
        <name>pyridoxal 5'-phosphate</name>
        <dbReference type="ChEBI" id="CHEBI:597326"/>
    </cofactor>
</comment>
<keyword evidence="9" id="KW-0663">Pyridoxal phosphate</keyword>
<dbReference type="STRING" id="582899.Hden_1688"/>
<dbReference type="RefSeq" id="WP_013215654.1">
    <property type="nucleotide sequence ID" value="NC_014313.1"/>
</dbReference>
<dbReference type="Pfam" id="PF01063">
    <property type="entry name" value="Aminotran_4"/>
    <property type="match status" value="1"/>
</dbReference>
<dbReference type="SUPFAM" id="SSF56752">
    <property type="entry name" value="D-aminoacid aminotransferase-like PLP-dependent enzymes"/>
    <property type="match status" value="1"/>
</dbReference>
<evidence type="ECO:0000256" key="10">
    <source>
        <dbReference type="ARBA" id="ARBA00023304"/>
    </source>
</evidence>
<evidence type="ECO:0000256" key="4">
    <source>
        <dbReference type="ARBA" id="ARBA00004931"/>
    </source>
</evidence>
<accession>D8JYP3</accession>
<evidence type="ECO:0000256" key="5">
    <source>
        <dbReference type="ARBA" id="ARBA00005072"/>
    </source>
</evidence>
<evidence type="ECO:0000313" key="14">
    <source>
        <dbReference type="EMBL" id="ADJ23495.1"/>
    </source>
</evidence>
<dbReference type="KEGG" id="hdn:Hden_1688"/>
<comment type="pathway">
    <text evidence="4">Amino-acid biosynthesis; L-valine biosynthesis; L-valine from pyruvate: step 4/4.</text>
</comment>
<keyword evidence="14" id="KW-0808">Transferase</keyword>
<evidence type="ECO:0000256" key="9">
    <source>
        <dbReference type="ARBA" id="ARBA00022898"/>
    </source>
</evidence>
<dbReference type="PANTHER" id="PTHR42743">
    <property type="entry name" value="AMINO-ACID AMINOTRANSFERASE"/>
    <property type="match status" value="1"/>
</dbReference>
<comment type="catalytic activity">
    <reaction evidence="13">
        <text>L-leucine + 2-oxoglutarate = 4-methyl-2-oxopentanoate + L-glutamate</text>
        <dbReference type="Rhea" id="RHEA:18321"/>
        <dbReference type="ChEBI" id="CHEBI:16810"/>
        <dbReference type="ChEBI" id="CHEBI:17865"/>
        <dbReference type="ChEBI" id="CHEBI:29985"/>
        <dbReference type="ChEBI" id="CHEBI:57427"/>
        <dbReference type="EC" id="2.6.1.42"/>
    </reaction>
</comment>
<comment type="catalytic activity">
    <reaction evidence="12">
        <text>L-isoleucine + 2-oxoglutarate = (S)-3-methyl-2-oxopentanoate + L-glutamate</text>
        <dbReference type="Rhea" id="RHEA:24801"/>
        <dbReference type="ChEBI" id="CHEBI:16810"/>
        <dbReference type="ChEBI" id="CHEBI:29985"/>
        <dbReference type="ChEBI" id="CHEBI:35146"/>
        <dbReference type="ChEBI" id="CHEBI:58045"/>
        <dbReference type="EC" id="2.6.1.42"/>
    </reaction>
</comment>
<dbReference type="GO" id="GO:0005829">
    <property type="term" value="C:cytosol"/>
    <property type="evidence" value="ECO:0007669"/>
    <property type="project" value="TreeGrafter"/>
</dbReference>
<dbReference type="AlphaFoldDB" id="D8JYP3"/>
<organism evidence="14 15">
    <name type="scientific">Hyphomicrobium denitrificans (strain ATCC 51888 / DSM 1869 / NCIMB 11706 / TK 0415)</name>
    <dbReference type="NCBI Taxonomy" id="582899"/>
    <lineage>
        <taxon>Bacteria</taxon>
        <taxon>Pseudomonadati</taxon>
        <taxon>Pseudomonadota</taxon>
        <taxon>Alphaproteobacteria</taxon>
        <taxon>Hyphomicrobiales</taxon>
        <taxon>Hyphomicrobiaceae</taxon>
        <taxon>Hyphomicrobium</taxon>
    </lineage>
</organism>
<comment type="pathway">
    <text evidence="5">Amino-acid biosynthesis; L-leucine biosynthesis; L-leucine from 3-methyl-2-oxobutanoate: step 4/4.</text>
</comment>
<dbReference type="NCBIfam" id="NF005209">
    <property type="entry name" value="PRK06680.1"/>
    <property type="match status" value="1"/>
</dbReference>
<dbReference type="Gene3D" id="3.20.10.10">
    <property type="entry name" value="D-amino Acid Aminotransferase, subunit A, domain 2"/>
    <property type="match status" value="1"/>
</dbReference>
<dbReference type="InterPro" id="IPR043132">
    <property type="entry name" value="BCAT-like_C"/>
</dbReference>
<evidence type="ECO:0000256" key="3">
    <source>
        <dbReference type="ARBA" id="ARBA00004824"/>
    </source>
</evidence>
<keyword evidence="15" id="KW-1185">Reference proteome</keyword>
<comment type="catalytic activity">
    <reaction evidence="11">
        <text>L-valine + 2-oxoglutarate = 3-methyl-2-oxobutanoate + L-glutamate</text>
        <dbReference type="Rhea" id="RHEA:24813"/>
        <dbReference type="ChEBI" id="CHEBI:11851"/>
        <dbReference type="ChEBI" id="CHEBI:16810"/>
        <dbReference type="ChEBI" id="CHEBI:29985"/>
        <dbReference type="ChEBI" id="CHEBI:57762"/>
        <dbReference type="EC" id="2.6.1.42"/>
    </reaction>
</comment>
<gene>
    <name evidence="14" type="ordered locus">Hden_1688</name>
</gene>
<dbReference type="EMBL" id="CP002083">
    <property type="protein sequence ID" value="ADJ23495.1"/>
    <property type="molecule type" value="Genomic_DNA"/>
</dbReference>
<evidence type="ECO:0000256" key="12">
    <source>
        <dbReference type="ARBA" id="ARBA00048798"/>
    </source>
</evidence>
<protein>
    <recommendedName>
        <fullName evidence="8">Probable branched-chain-amino-acid aminotransferase</fullName>
        <ecNumber evidence="7">2.6.1.42</ecNumber>
    </recommendedName>
</protein>
<comment type="similarity">
    <text evidence="6">Belongs to the class-IV pyridoxal-phosphate-dependent aminotransferase family.</text>
</comment>
<dbReference type="EC" id="2.6.1.42" evidence="7"/>
<dbReference type="Gene3D" id="3.30.470.10">
    <property type="match status" value="1"/>
</dbReference>
<dbReference type="GO" id="GO:0008652">
    <property type="term" value="P:amino acid biosynthetic process"/>
    <property type="evidence" value="ECO:0007669"/>
    <property type="project" value="UniProtKB-ARBA"/>
</dbReference>
<evidence type="ECO:0000256" key="1">
    <source>
        <dbReference type="ARBA" id="ARBA00001933"/>
    </source>
</evidence>
<dbReference type="InterPro" id="IPR036038">
    <property type="entry name" value="Aminotransferase-like"/>
</dbReference>
<dbReference type="eggNOG" id="COG0115">
    <property type="taxonomic scope" value="Bacteria"/>
</dbReference>
<keyword evidence="10" id="KW-0100">Branched-chain amino acid biosynthesis</keyword>
<proteinExistence type="inferred from homology"/>
<keyword evidence="14" id="KW-0032">Aminotransferase</keyword>
<sequence>MTRIVYVNGAYKRYAEAAIHAEDRGFQFADAVYEVMEVRGGRLVDATRHLARLNRSLGALSISAPMSNGALLHIVGEVVRRNRVRDGLVYLQVTRGAGPRNFSFPGLEIFPTLVVLARSQRLGWADELAEHGIAVKTMPDNRWGRSDIKTVMLLPAVLAKDAAHSAGAHEAWFVDQSGAITEGASSNAWIVTPGGVLVTRPLDPRILPGVTRATVKDVAAAEGLKLEERAFTLAEAIGAREAFVTSATNTVMPVVSIDARQVGDGRPGPVVRRLRSRFHELAEISIV</sequence>
<evidence type="ECO:0000313" key="15">
    <source>
        <dbReference type="Proteomes" id="UP000002033"/>
    </source>
</evidence>
<comment type="pathway">
    <text evidence="3">Amino-acid biosynthesis; L-isoleucine biosynthesis; L-isoleucine from 2-oxobutanoate: step 4/4.</text>
</comment>
<evidence type="ECO:0000256" key="6">
    <source>
        <dbReference type="ARBA" id="ARBA00009320"/>
    </source>
</evidence>
<evidence type="ECO:0000256" key="8">
    <source>
        <dbReference type="ARBA" id="ARBA00014472"/>
    </source>
</evidence>
<evidence type="ECO:0000256" key="2">
    <source>
        <dbReference type="ARBA" id="ARBA00003109"/>
    </source>
</evidence>
<evidence type="ECO:0000256" key="7">
    <source>
        <dbReference type="ARBA" id="ARBA00013053"/>
    </source>
</evidence>
<dbReference type="InterPro" id="IPR043131">
    <property type="entry name" value="BCAT-like_N"/>
</dbReference>
<dbReference type="PANTHER" id="PTHR42743:SF11">
    <property type="entry name" value="AMINODEOXYCHORISMATE LYASE"/>
    <property type="match status" value="1"/>
</dbReference>
<dbReference type="Proteomes" id="UP000002033">
    <property type="component" value="Chromosome"/>
</dbReference>
<keyword evidence="10" id="KW-0028">Amino-acid biosynthesis</keyword>
<evidence type="ECO:0000256" key="13">
    <source>
        <dbReference type="ARBA" id="ARBA00049229"/>
    </source>
</evidence>
<dbReference type="InterPro" id="IPR001544">
    <property type="entry name" value="Aminotrans_IV"/>
</dbReference>
<evidence type="ECO:0000256" key="11">
    <source>
        <dbReference type="ARBA" id="ARBA00048212"/>
    </source>
</evidence>
<dbReference type="GO" id="GO:0009082">
    <property type="term" value="P:branched-chain amino acid biosynthetic process"/>
    <property type="evidence" value="ECO:0007669"/>
    <property type="project" value="UniProtKB-KW"/>
</dbReference>
<dbReference type="FunFam" id="3.20.10.10:FF:000002">
    <property type="entry name" value="D-alanine aminotransferase"/>
    <property type="match status" value="1"/>
</dbReference>
<dbReference type="InterPro" id="IPR050571">
    <property type="entry name" value="Class-IV_PLP-Dep_Aminotrnsfr"/>
</dbReference>
<name>D8JYP3_HYPDA</name>
<comment type="function">
    <text evidence="2">Acts on leucine, isoleucine and valine.</text>
</comment>
<reference evidence="15" key="1">
    <citation type="journal article" date="2011" name="J. Bacteriol.">
        <title>Genome sequences of eight morphologically diverse alphaproteobacteria.</title>
        <authorList>
            <consortium name="US DOE Joint Genome Institute"/>
            <person name="Brown P.J."/>
            <person name="Kysela D.T."/>
            <person name="Buechlein A."/>
            <person name="Hemmerich C."/>
            <person name="Brun Y.V."/>
        </authorList>
    </citation>
    <scope>NUCLEOTIDE SEQUENCE [LARGE SCALE GENOMIC DNA]</scope>
    <source>
        <strain evidence="15">ATCC 51888 / DSM 1869 / NCIB 11706 / TK 0415</strain>
    </source>
</reference>